<reference evidence="4 5" key="1">
    <citation type="submission" date="2009-09" db="EMBL/GenBank/DDBJ databases">
        <authorList>
            <person name="Weinstock G."/>
            <person name="Sodergren E."/>
            <person name="Clifton S."/>
            <person name="Fulton L."/>
            <person name="Fulton B."/>
            <person name="Courtney L."/>
            <person name="Fronick C."/>
            <person name="Harrison M."/>
            <person name="Strong C."/>
            <person name="Farmer C."/>
            <person name="Delahaunty K."/>
            <person name="Markovic C."/>
            <person name="Hall O."/>
            <person name="Minx P."/>
            <person name="Tomlinson C."/>
            <person name="Mitreva M."/>
            <person name="Nelson J."/>
            <person name="Hou S."/>
            <person name="Wollam A."/>
            <person name="Pepin K.H."/>
            <person name="Johnson M."/>
            <person name="Bhonagiri V."/>
            <person name="Nash W.E."/>
            <person name="Warren W."/>
            <person name="Chinwalla A."/>
            <person name="Mardis E.R."/>
            <person name="Wilson R.K."/>
        </authorList>
    </citation>
    <scope>NUCLEOTIDE SEQUENCE [LARGE SCALE GENOMIC DNA]</scope>
    <source>
        <strain evidence="5">ATCC 35185 / DSM 20758 / VPI D19B-28</strain>
    </source>
</reference>
<evidence type="ECO:0000256" key="2">
    <source>
        <dbReference type="ARBA" id="ARBA00022801"/>
    </source>
</evidence>
<dbReference type="PANTHER" id="PTHR42693">
    <property type="entry name" value="ARYLSULFATASE FAMILY MEMBER"/>
    <property type="match status" value="1"/>
</dbReference>
<keyword evidence="2 4" id="KW-0378">Hydrolase</keyword>
<comment type="similarity">
    <text evidence="1">Belongs to the sulfatase family.</text>
</comment>
<dbReference type="Pfam" id="PF00884">
    <property type="entry name" value="Sulfatase"/>
    <property type="match status" value="1"/>
</dbReference>
<gene>
    <name evidence="4" type="ORF">SELSPUOL_02361</name>
</gene>
<evidence type="ECO:0000313" key="5">
    <source>
        <dbReference type="Proteomes" id="UP000003505"/>
    </source>
</evidence>
<evidence type="ECO:0000259" key="3">
    <source>
        <dbReference type="Pfam" id="PF00884"/>
    </source>
</evidence>
<feature type="domain" description="Sulfatase N-terminal" evidence="3">
    <location>
        <begin position="329"/>
        <end position="611"/>
    </location>
</feature>
<dbReference type="AlphaFoldDB" id="C9LY02"/>
<proteinExistence type="inferred from homology"/>
<dbReference type="EC" id="3.1.6.-" evidence="4"/>
<organism evidence="4 5">
    <name type="scientific">Selenomonas sputigena (strain ATCC 35185 / DSM 20758 / CCUG 44933 / VPI D19B-28)</name>
    <dbReference type="NCBI Taxonomy" id="546271"/>
    <lineage>
        <taxon>Bacteria</taxon>
        <taxon>Bacillati</taxon>
        <taxon>Bacillota</taxon>
        <taxon>Negativicutes</taxon>
        <taxon>Selenomonadales</taxon>
        <taxon>Selenomonadaceae</taxon>
        <taxon>Selenomonas</taxon>
    </lineage>
</organism>
<name>C9LY02_SELS3</name>
<evidence type="ECO:0000256" key="1">
    <source>
        <dbReference type="ARBA" id="ARBA00008779"/>
    </source>
</evidence>
<dbReference type="STRING" id="546271.Selsp_0341"/>
<dbReference type="PANTHER" id="PTHR42693:SF53">
    <property type="entry name" value="ENDO-4-O-SULFATASE"/>
    <property type="match status" value="1"/>
</dbReference>
<sequence length="737" mass="82271">MKEMKMKMPAEEAAYQERAREAGRIFAALQEKSTCGAYDDSFLSLLVEYQALFPQSENFDIFYAQYALAHDSVTVALEAAERAYEKKKCHYEVWKLLIECYKRLGDKRRLLTIEGVASRIYRFPVDVPIEKAELTESLALLSLAMGLPNLAPYVLGRARFGADGIEAPPGVFLGEFLPSFQEPADGWRYWSGVLVDRGRLHAKAMLLEALKETTDFPLAEDDAFVFDIMRAREIRSPLAIGGADAADLDGAQADDVQEGLHDVIVPLAGTEARQEVVFRSASIAEGRATLGKWVTSFFRLSERTEISSASPVILGKPIRLGHSPHRKKLVLHILIDALCWPEMKRRDFEPMPNLMRFFSKGVIFNNHYSVAEYTFPSLATIETGVYAHSSQVFNPTCMAELSTRYITIAEQMAHLGYYCVSTMGDATGIYPQVTRGYDRLMIVHGDASLAYRGVEQTVQTMRAFSECDPFILLHLMDAHPGSIADFQLPLATQVQLPLAERLAGAAEGVASVNLPHVPIYAEGVLEHMRSIDRSLGELFAYIEANYSEDEYIVQVYSDHGVSVFSDDVDYIGENQTGAAWMLRGAGVPQTGIVDELTSALDIYPATAHLAGFDAPAHLDGNLPKALGGEEREFVISNSLFPGQTYKLAIRSKMHEFRLESREPLDEDGMTDLRQPKLQQLFLRGKDRHSVEDEGLRQKFLAMARAHTAAIDTRGEVWREKRALRPSWFSGDRNEGKT</sequence>
<dbReference type="SUPFAM" id="SSF53649">
    <property type="entry name" value="Alkaline phosphatase-like"/>
    <property type="match status" value="1"/>
</dbReference>
<dbReference type="InterPro" id="IPR000917">
    <property type="entry name" value="Sulfatase_N"/>
</dbReference>
<protein>
    <submittedName>
        <fullName evidence="4">Arylsulfatase</fullName>
        <ecNumber evidence="4">3.1.6.-</ecNumber>
    </submittedName>
</protein>
<dbReference type="Gene3D" id="3.40.720.10">
    <property type="entry name" value="Alkaline Phosphatase, subunit A"/>
    <property type="match status" value="2"/>
</dbReference>
<dbReference type="EMBL" id="ACKP02000050">
    <property type="protein sequence ID" value="EEX76196.1"/>
    <property type="molecule type" value="Genomic_DNA"/>
</dbReference>
<dbReference type="InterPro" id="IPR017850">
    <property type="entry name" value="Alkaline_phosphatase_core_sf"/>
</dbReference>
<accession>C9LY02</accession>
<dbReference type="GO" id="GO:0004065">
    <property type="term" value="F:arylsulfatase activity"/>
    <property type="evidence" value="ECO:0007669"/>
    <property type="project" value="TreeGrafter"/>
</dbReference>
<dbReference type="eggNOG" id="COG3119">
    <property type="taxonomic scope" value="Bacteria"/>
</dbReference>
<evidence type="ECO:0000313" key="4">
    <source>
        <dbReference type="EMBL" id="EEX76196.1"/>
    </source>
</evidence>
<comment type="caution">
    <text evidence="4">The sequence shown here is derived from an EMBL/GenBank/DDBJ whole genome shotgun (WGS) entry which is preliminary data.</text>
</comment>
<dbReference type="InterPro" id="IPR050738">
    <property type="entry name" value="Sulfatase"/>
</dbReference>
<dbReference type="Proteomes" id="UP000003505">
    <property type="component" value="Unassembled WGS sequence"/>
</dbReference>